<dbReference type="AlphaFoldDB" id="A0A1M5PZC7"/>
<keyword evidence="1" id="KW-1133">Transmembrane helix</keyword>
<accession>A0A1M5PZC7</accession>
<keyword evidence="3" id="KW-1185">Reference proteome</keyword>
<evidence type="ECO:0000313" key="3">
    <source>
        <dbReference type="Proteomes" id="UP000184485"/>
    </source>
</evidence>
<name>A0A1M5PZC7_9HYPH</name>
<dbReference type="EMBL" id="FQUP01000014">
    <property type="protein sequence ID" value="SHH07042.1"/>
    <property type="molecule type" value="Genomic_DNA"/>
</dbReference>
<feature type="transmembrane region" description="Helical" evidence="1">
    <location>
        <begin position="88"/>
        <end position="106"/>
    </location>
</feature>
<dbReference type="Proteomes" id="UP000184485">
    <property type="component" value="Unassembled WGS sequence"/>
</dbReference>
<dbReference type="RefSeq" id="WP_073058765.1">
    <property type="nucleotide sequence ID" value="NZ_FQUP01000014.1"/>
</dbReference>
<keyword evidence="1" id="KW-0472">Membrane</keyword>
<gene>
    <name evidence="2" type="ORF">SAMN02745157_0272</name>
</gene>
<dbReference type="InterPro" id="IPR009937">
    <property type="entry name" value="Phage_holin_3_6"/>
</dbReference>
<proteinExistence type="predicted"/>
<evidence type="ECO:0000313" key="2">
    <source>
        <dbReference type="EMBL" id="SHH07042.1"/>
    </source>
</evidence>
<organism evidence="2 3">
    <name type="scientific">Kaistia soli DSM 19436</name>
    <dbReference type="NCBI Taxonomy" id="1122133"/>
    <lineage>
        <taxon>Bacteria</taxon>
        <taxon>Pseudomonadati</taxon>
        <taxon>Pseudomonadota</taxon>
        <taxon>Alphaproteobacteria</taxon>
        <taxon>Hyphomicrobiales</taxon>
        <taxon>Kaistiaceae</taxon>
        <taxon>Kaistia</taxon>
    </lineage>
</organism>
<keyword evidence="1" id="KW-0812">Transmembrane</keyword>
<feature type="transmembrane region" description="Helical" evidence="1">
    <location>
        <begin position="46"/>
        <end position="76"/>
    </location>
</feature>
<dbReference type="STRING" id="1122133.SAMN02745157_0272"/>
<evidence type="ECO:0000256" key="1">
    <source>
        <dbReference type="SAM" id="Phobius"/>
    </source>
</evidence>
<sequence>MAQESDARPLVQLVGDLASNISSLLRKEIELAKTETSEKISQVSGALTLVVIGAVLAVGALGVVLAALVTGIAAILVEQGMSDLTANGAAAAIVAIVVGLLAWMFVSRGIDRLKGGSLTLDRTTRSLGRDAALIKEKL</sequence>
<dbReference type="OrthoDB" id="8371646at2"/>
<reference evidence="2 3" key="1">
    <citation type="submission" date="2016-11" db="EMBL/GenBank/DDBJ databases">
        <authorList>
            <person name="Jaros S."/>
            <person name="Januszkiewicz K."/>
            <person name="Wedrychowicz H."/>
        </authorList>
    </citation>
    <scope>NUCLEOTIDE SEQUENCE [LARGE SCALE GENOMIC DNA]</scope>
    <source>
        <strain evidence="2 3">DSM 19436</strain>
    </source>
</reference>
<dbReference type="Pfam" id="PF07332">
    <property type="entry name" value="Phage_holin_3_6"/>
    <property type="match status" value="1"/>
</dbReference>
<protein>
    <submittedName>
        <fullName evidence="2">Putative Holin-X, holin superfamily III</fullName>
    </submittedName>
</protein>